<comment type="caution">
    <text evidence="3">The sequence shown here is derived from an EMBL/GenBank/DDBJ whole genome shotgun (WGS) entry which is preliminary data.</text>
</comment>
<evidence type="ECO:0000313" key="4">
    <source>
        <dbReference type="Proteomes" id="UP001281761"/>
    </source>
</evidence>
<feature type="compositionally biased region" description="Polar residues" evidence="2">
    <location>
        <begin position="226"/>
        <end position="236"/>
    </location>
</feature>
<reference evidence="3 4" key="1">
    <citation type="journal article" date="2022" name="bioRxiv">
        <title>Genomics of Preaxostyla Flagellates Illuminates Evolutionary Transitions and the Path Towards Mitochondrial Loss.</title>
        <authorList>
            <person name="Novak L.V.F."/>
            <person name="Treitli S.C."/>
            <person name="Pyrih J."/>
            <person name="Halakuc P."/>
            <person name="Pipaliya S.V."/>
            <person name="Vacek V."/>
            <person name="Brzon O."/>
            <person name="Soukal P."/>
            <person name="Eme L."/>
            <person name="Dacks J.B."/>
            <person name="Karnkowska A."/>
            <person name="Elias M."/>
            <person name="Hampl V."/>
        </authorList>
    </citation>
    <scope>NUCLEOTIDE SEQUENCE [LARGE SCALE GENOMIC DNA]</scope>
    <source>
        <strain evidence="3">NAU3</strain>
        <tissue evidence="3">Gut</tissue>
    </source>
</reference>
<sequence length="733" mass="83907">MTFQVTTPPRPHLHQQRGGLHLVPDFFNLIFGELDVDGDGRITSQDVVKYGLSNGISRSSEHLQTMFAEIDTKEDGEWDEEECRNGASVVPFKPHRNLFLKLLEKAAPKNRPFFTNDSQTVNASLVQTVSPNIRSRMEQTFNRNPTKQSEKGEKEIHIGFYQKKLFEAMQSDMSELGGVMGNGTESISAYDGSSVYQRSGLQSANSRHSSRRPNDNSGEQGRKQAMSHSPTKSSLSYARFSRAGIPQPDGNNLFPVMEGRDASAVAEYMEDYEPSAPATSRKARASIKMLTRERTKQKKPAPKPSAYQPLPKLVMRDNEQKVREAEKTLHGGKPFDIRKKAPIRDAMALKIEALQSADHTPSDMFLFRGEELFLGEGEAPPRKRRWFDGDEGERTPQRVTREEAKALAFEASKRRSGFVVAKKEGEYFSVLESDKELFEKKEKEAQERRRQTRERTMRLPTRERSMNQMEVTGLPPAFRETDNSGELGFTQTMQRTITVPQADGQDERIQTLKMALPNLFADVKTEPERPEVDHSPIVEYLGETRPRRRQFKRPEVLFDGDPLENKRRLEEEHNRRLHKGEYNREVALGLKTMRSVSATRRVQRSRKKDREDEVDSLDSDSMSDVDVPAALKYDETAARSFSQAPPRPEWKKSFKKALITEQLASQEPYPFLEKDPFPADTAYIAKLNRKQDELDRKVYSDKFNRPEFTTAFRVLRPSDKFDCLGEQIPYHSD</sequence>
<dbReference type="InterPro" id="IPR002048">
    <property type="entry name" value="EF_hand_dom"/>
</dbReference>
<dbReference type="InterPro" id="IPR018247">
    <property type="entry name" value="EF_Hand_1_Ca_BS"/>
</dbReference>
<keyword evidence="4" id="KW-1185">Reference proteome</keyword>
<dbReference type="CDD" id="cd00051">
    <property type="entry name" value="EFh"/>
    <property type="match status" value="1"/>
</dbReference>
<accession>A0ABQ9YG51</accession>
<feature type="compositionally biased region" description="Polar residues" evidence="2">
    <location>
        <begin position="198"/>
        <end position="207"/>
    </location>
</feature>
<dbReference type="EMBL" id="JARBJD010000010">
    <property type="protein sequence ID" value="KAK2962700.1"/>
    <property type="molecule type" value="Genomic_DNA"/>
</dbReference>
<dbReference type="PROSITE" id="PS00018">
    <property type="entry name" value="EF_HAND_1"/>
    <property type="match status" value="1"/>
</dbReference>
<feature type="region of interest" description="Disordered" evidence="2">
    <location>
        <begin position="594"/>
        <end position="623"/>
    </location>
</feature>
<evidence type="ECO:0000256" key="1">
    <source>
        <dbReference type="ARBA" id="ARBA00022837"/>
    </source>
</evidence>
<protein>
    <recommendedName>
        <fullName evidence="5">EF-hand domain-containing protein</fullName>
    </recommendedName>
</protein>
<dbReference type="SUPFAM" id="SSF47473">
    <property type="entry name" value="EF-hand"/>
    <property type="match status" value="1"/>
</dbReference>
<feature type="region of interest" description="Disordered" evidence="2">
    <location>
        <begin position="198"/>
        <end position="236"/>
    </location>
</feature>
<dbReference type="Proteomes" id="UP001281761">
    <property type="component" value="Unassembled WGS sequence"/>
</dbReference>
<name>A0ABQ9YG51_9EUKA</name>
<keyword evidence="1" id="KW-0106">Calcium</keyword>
<gene>
    <name evidence="3" type="ORF">BLNAU_2533</name>
</gene>
<organism evidence="3 4">
    <name type="scientific">Blattamonas nauphoetae</name>
    <dbReference type="NCBI Taxonomy" id="2049346"/>
    <lineage>
        <taxon>Eukaryota</taxon>
        <taxon>Metamonada</taxon>
        <taxon>Preaxostyla</taxon>
        <taxon>Oxymonadida</taxon>
        <taxon>Blattamonas</taxon>
    </lineage>
</organism>
<dbReference type="InterPro" id="IPR011992">
    <property type="entry name" value="EF-hand-dom_pair"/>
</dbReference>
<feature type="compositionally biased region" description="Acidic residues" evidence="2">
    <location>
        <begin position="612"/>
        <end position="623"/>
    </location>
</feature>
<proteinExistence type="predicted"/>
<evidence type="ECO:0008006" key="5">
    <source>
        <dbReference type="Google" id="ProtNLM"/>
    </source>
</evidence>
<evidence type="ECO:0000313" key="3">
    <source>
        <dbReference type="EMBL" id="KAK2962700.1"/>
    </source>
</evidence>
<dbReference type="Gene3D" id="1.10.238.10">
    <property type="entry name" value="EF-hand"/>
    <property type="match status" value="1"/>
</dbReference>
<evidence type="ECO:0000256" key="2">
    <source>
        <dbReference type="SAM" id="MobiDB-lite"/>
    </source>
</evidence>